<dbReference type="FunCoup" id="E1ZLQ4">
    <property type="interactions" value="717"/>
</dbReference>
<proteinExistence type="predicted"/>
<protein>
    <submittedName>
        <fullName evidence="4">Uncharacterized protein</fullName>
    </submittedName>
</protein>
<name>E1ZLQ4_CHLVA</name>
<accession>E1ZLQ4</accession>
<evidence type="ECO:0000313" key="4">
    <source>
        <dbReference type="EMBL" id="EFN53307.1"/>
    </source>
</evidence>
<dbReference type="PANTHER" id="PTHR46093:SF3">
    <property type="entry name" value="ACYL-COA-BINDING DOMAIN-CONTAINING PROTEIN 4"/>
    <property type="match status" value="1"/>
</dbReference>
<dbReference type="Proteomes" id="UP000008141">
    <property type="component" value="Unassembled WGS sequence"/>
</dbReference>
<evidence type="ECO:0000256" key="1">
    <source>
        <dbReference type="ARBA" id="ARBA00022441"/>
    </source>
</evidence>
<dbReference type="EMBL" id="GL433852">
    <property type="protein sequence ID" value="EFN53307.1"/>
    <property type="molecule type" value="Genomic_DNA"/>
</dbReference>
<dbReference type="Pfam" id="PF24681">
    <property type="entry name" value="Kelch_KLHDC2_KLHL20_DRC7"/>
    <property type="match status" value="2"/>
</dbReference>
<keyword evidence="2" id="KW-0677">Repeat</keyword>
<gene>
    <name evidence="4" type="ORF">CHLNCDRAFT_136977</name>
</gene>
<dbReference type="OrthoDB" id="10251809at2759"/>
<organism evidence="5">
    <name type="scientific">Chlorella variabilis</name>
    <name type="common">Green alga</name>
    <dbReference type="NCBI Taxonomy" id="554065"/>
    <lineage>
        <taxon>Eukaryota</taxon>
        <taxon>Viridiplantae</taxon>
        <taxon>Chlorophyta</taxon>
        <taxon>core chlorophytes</taxon>
        <taxon>Trebouxiophyceae</taxon>
        <taxon>Chlorellales</taxon>
        <taxon>Chlorellaceae</taxon>
        <taxon>Chlorella clade</taxon>
        <taxon>Chlorella</taxon>
    </lineage>
</organism>
<dbReference type="RefSeq" id="XP_005845409.1">
    <property type="nucleotide sequence ID" value="XM_005845347.1"/>
</dbReference>
<evidence type="ECO:0000313" key="5">
    <source>
        <dbReference type="Proteomes" id="UP000008141"/>
    </source>
</evidence>
<keyword evidence="1" id="KW-0880">Kelch repeat</keyword>
<evidence type="ECO:0000256" key="2">
    <source>
        <dbReference type="ARBA" id="ARBA00022737"/>
    </source>
</evidence>
<feature type="compositionally biased region" description="Low complexity" evidence="3">
    <location>
        <begin position="386"/>
        <end position="407"/>
    </location>
</feature>
<evidence type="ECO:0000256" key="3">
    <source>
        <dbReference type="SAM" id="MobiDB-lite"/>
    </source>
</evidence>
<dbReference type="SUPFAM" id="SSF50965">
    <property type="entry name" value="Galactose oxidase, central domain"/>
    <property type="match status" value="2"/>
</dbReference>
<dbReference type="InParanoid" id="E1ZLQ4"/>
<sequence length="625" mass="65261">MALDTVRARWMEASYANQPAARCGHSAVTVNAVPTWGEEFLVVFGGIDRHKEALDDLAVLQCEQEAWFAPEKAAVGPAARAFHAAAVIGSKMYLFGGHVYVKQLHKLHQFADLWCLDTDTWRWSRLSGEAPEAPQPCPRDRAAMCAVGGSRLLVVGGADSMNRRLDDAWLFDLERGTWSEVKLAGARPRARCCTALFSLESRVLMFGGDTYGVTNELWSLRGLEGDGPAQWTQLQLEGPAPPPRRGHAVAVTGSWVVFVGGLTEQRSLMGMKSRSEYLSDVVILDRQERVAWRGVELASPPPAPREKHTLTALAGGRLLLFGGTDGTSTLGDAWWLDLEDIAPPQPDLLSVADLADSASQPPPEVTAAPALPLPPGKQAAAAPGRQGSPGIPAGAPAGAAADQQLAAPPSPSPQQQAGGGGAGAGSSGALTGGLAYLQQSIPTLSTALSSLRGRLGLPATSSGAQLAAQQLAAAISEEHDRELLQLGQRALAASRGGAAAAAATDTRQLVAAARQFLATRAASQLHLGELPVLMADYRRLARLGWTMLLTEKGPEALADGGVRLPGRFMHLAADDLRMREVPEVLADYQLLFASHASLADAAAAAPGSGGSGGGVGAAARPATPS</sequence>
<reference evidence="4 5" key="1">
    <citation type="journal article" date="2010" name="Plant Cell">
        <title>The Chlorella variabilis NC64A genome reveals adaptation to photosymbiosis, coevolution with viruses, and cryptic sex.</title>
        <authorList>
            <person name="Blanc G."/>
            <person name="Duncan G."/>
            <person name="Agarkova I."/>
            <person name="Borodovsky M."/>
            <person name="Gurnon J."/>
            <person name="Kuo A."/>
            <person name="Lindquist E."/>
            <person name="Lucas S."/>
            <person name="Pangilinan J."/>
            <person name="Polle J."/>
            <person name="Salamov A."/>
            <person name="Terry A."/>
            <person name="Yamada T."/>
            <person name="Dunigan D.D."/>
            <person name="Grigoriev I.V."/>
            <person name="Claverie J.M."/>
            <person name="Van Etten J.L."/>
        </authorList>
    </citation>
    <scope>NUCLEOTIDE SEQUENCE [LARGE SCALE GENOMIC DNA]</scope>
    <source>
        <strain evidence="4 5">NC64A</strain>
    </source>
</reference>
<dbReference type="InterPro" id="IPR015915">
    <property type="entry name" value="Kelch-typ_b-propeller"/>
</dbReference>
<dbReference type="GeneID" id="17352805"/>
<dbReference type="InterPro" id="IPR011043">
    <property type="entry name" value="Gal_Oxase/kelch_b-propeller"/>
</dbReference>
<dbReference type="PANTHER" id="PTHR46093">
    <property type="entry name" value="ACYL-COA-BINDING DOMAIN-CONTAINING PROTEIN 5"/>
    <property type="match status" value="1"/>
</dbReference>
<feature type="region of interest" description="Disordered" evidence="3">
    <location>
        <begin position="355"/>
        <end position="425"/>
    </location>
</feature>
<dbReference type="STRING" id="554065.E1ZLQ4"/>
<dbReference type="AlphaFoldDB" id="E1ZLQ4"/>
<keyword evidence="5" id="KW-1185">Reference proteome</keyword>
<dbReference type="eggNOG" id="KOG0379">
    <property type="taxonomic scope" value="Eukaryota"/>
</dbReference>
<dbReference type="Gene3D" id="2.120.10.80">
    <property type="entry name" value="Kelch-type beta propeller"/>
    <property type="match status" value="2"/>
</dbReference>
<dbReference type="KEGG" id="cvr:CHLNCDRAFT_136977"/>